<keyword evidence="9" id="KW-0479">Metal-binding</keyword>
<evidence type="ECO:0000256" key="3">
    <source>
        <dbReference type="ARBA" id="ARBA00004496"/>
    </source>
</evidence>
<dbReference type="GO" id="GO:0000902">
    <property type="term" value="P:cell morphogenesis"/>
    <property type="evidence" value="ECO:0000318"/>
    <property type="project" value="GO_Central"/>
</dbReference>
<evidence type="ECO:0000256" key="4">
    <source>
        <dbReference type="ARBA" id="ARBA00004536"/>
    </source>
</evidence>
<dbReference type="GeneTree" id="ENSGT00940000154848"/>
<dbReference type="Pfam" id="PF01049">
    <property type="entry name" value="CADH_Y-type_LIR"/>
    <property type="match status" value="1"/>
</dbReference>
<keyword evidence="17" id="KW-0333">Golgi apparatus</keyword>
<dbReference type="GO" id="GO:0007398">
    <property type="term" value="P:ectoderm development"/>
    <property type="evidence" value="ECO:0007669"/>
    <property type="project" value="UniProtKB-ARBA"/>
</dbReference>
<dbReference type="EMBL" id="AHAT01010515">
    <property type="status" value="NOT_ANNOTATED_CDS"/>
    <property type="molecule type" value="Genomic_DNA"/>
</dbReference>
<reference evidence="28" key="3">
    <citation type="submission" date="2025-09" db="UniProtKB">
        <authorList>
            <consortium name="Ensembl"/>
        </authorList>
    </citation>
    <scope>IDENTIFICATION</scope>
</reference>
<dbReference type="GO" id="GO:0001841">
    <property type="term" value="P:neural tube formation"/>
    <property type="evidence" value="ECO:0007669"/>
    <property type="project" value="UniProtKB-ARBA"/>
</dbReference>
<dbReference type="EMBL" id="AHAT01010516">
    <property type="status" value="NOT_ANNOTATED_CDS"/>
    <property type="molecule type" value="Genomic_DNA"/>
</dbReference>
<evidence type="ECO:0000313" key="28">
    <source>
        <dbReference type="Ensembl" id="ENSLOCP00000005902.1"/>
    </source>
</evidence>
<keyword evidence="10 26" id="KW-0732">Signal</keyword>
<dbReference type="GO" id="GO:0055113">
    <property type="term" value="P:epiboly involved in gastrulation with mouth forming second"/>
    <property type="evidence" value="ECO:0007669"/>
    <property type="project" value="UniProtKB-ARBA"/>
</dbReference>
<keyword evidence="11" id="KW-0677">Repeat</keyword>
<evidence type="ECO:0000256" key="8">
    <source>
        <dbReference type="ARBA" id="ARBA00022692"/>
    </source>
</evidence>
<dbReference type="InterPro" id="IPR002126">
    <property type="entry name" value="Cadherin-like_dom"/>
</dbReference>
<evidence type="ECO:0000259" key="27">
    <source>
        <dbReference type="PROSITE" id="PS50268"/>
    </source>
</evidence>
<proteinExistence type="predicted"/>
<dbReference type="GO" id="GO:0005737">
    <property type="term" value="C:cytoplasm"/>
    <property type="evidence" value="ECO:0000318"/>
    <property type="project" value="GO_Central"/>
</dbReference>
<evidence type="ECO:0000256" key="24">
    <source>
        <dbReference type="SAM" id="MobiDB-lite"/>
    </source>
</evidence>
<feature type="region of interest" description="Disordered" evidence="24">
    <location>
        <begin position="844"/>
        <end position="863"/>
    </location>
</feature>
<dbReference type="GO" id="GO:0044331">
    <property type="term" value="P:cell-cell adhesion mediated by cadherin"/>
    <property type="evidence" value="ECO:0000318"/>
    <property type="project" value="GO_Central"/>
</dbReference>
<dbReference type="FunFam" id="2.60.40.60:FF:000011">
    <property type="entry name" value="Cadherin 1"/>
    <property type="match status" value="1"/>
</dbReference>
<organism evidence="28 29">
    <name type="scientific">Lepisosteus oculatus</name>
    <name type="common">Spotted gar</name>
    <dbReference type="NCBI Taxonomy" id="7918"/>
    <lineage>
        <taxon>Eukaryota</taxon>
        <taxon>Metazoa</taxon>
        <taxon>Chordata</taxon>
        <taxon>Craniata</taxon>
        <taxon>Vertebrata</taxon>
        <taxon>Euteleostomi</taxon>
        <taxon>Actinopterygii</taxon>
        <taxon>Neopterygii</taxon>
        <taxon>Holostei</taxon>
        <taxon>Semionotiformes</taxon>
        <taxon>Lepisosteidae</taxon>
        <taxon>Lepisosteus</taxon>
    </lineage>
</organism>
<evidence type="ECO:0000256" key="2">
    <source>
        <dbReference type="ARBA" id="ARBA00004251"/>
    </source>
</evidence>
<evidence type="ECO:0000256" key="17">
    <source>
        <dbReference type="ARBA" id="ARBA00023034"/>
    </source>
</evidence>
<keyword evidence="19" id="KW-0325">Glycoprotein</keyword>
<dbReference type="CDD" id="cd11304">
    <property type="entry name" value="Cadherin_repeat"/>
    <property type="match status" value="3"/>
</dbReference>
<protein>
    <recommendedName>
        <fullName evidence="20">Cadherin-1</fullName>
    </recommendedName>
</protein>
<dbReference type="GO" id="GO:0007156">
    <property type="term" value="P:homophilic cell adhesion via plasma membrane adhesion molecules"/>
    <property type="evidence" value="ECO:0007669"/>
    <property type="project" value="InterPro"/>
</dbReference>
<evidence type="ECO:0000256" key="26">
    <source>
        <dbReference type="SAM" id="SignalP"/>
    </source>
</evidence>
<dbReference type="eggNOG" id="KOG3594">
    <property type="taxonomic scope" value="Eukaryota"/>
</dbReference>
<evidence type="ECO:0000256" key="21">
    <source>
        <dbReference type="PROSITE-ProRule" id="PRU00043"/>
    </source>
</evidence>
<evidence type="ECO:0000313" key="29">
    <source>
        <dbReference type="Proteomes" id="UP000018468"/>
    </source>
</evidence>
<dbReference type="SUPFAM" id="SSF49313">
    <property type="entry name" value="Cadherin-like"/>
    <property type="match status" value="5"/>
</dbReference>
<dbReference type="FunFam" id="2.60.40.60:FF:000019">
    <property type="entry name" value="Cadherin 2"/>
    <property type="match status" value="1"/>
</dbReference>
<dbReference type="InterPro" id="IPR000233">
    <property type="entry name" value="Cadherin_Y-type_LIR"/>
</dbReference>
<dbReference type="Gene3D" id="4.10.900.10">
    <property type="entry name" value="TCF3-CBD (Catenin binding domain)"/>
    <property type="match status" value="1"/>
</dbReference>
<evidence type="ECO:0000256" key="18">
    <source>
        <dbReference type="ARBA" id="ARBA00023136"/>
    </source>
</evidence>
<evidence type="ECO:0000256" key="22">
    <source>
        <dbReference type="RuleBase" id="RU003318"/>
    </source>
</evidence>
<dbReference type="InterPro" id="IPR020894">
    <property type="entry name" value="Cadherin_CS"/>
</dbReference>
<dbReference type="STRING" id="7918.ENSLOCP00000005902"/>
<dbReference type="InterPro" id="IPR027397">
    <property type="entry name" value="Catenin-bd_sf"/>
</dbReference>
<dbReference type="GO" id="GO:0060027">
    <property type="term" value="P:convergent extension involved in gastrulation"/>
    <property type="evidence" value="ECO:0007669"/>
    <property type="project" value="UniProtKB-ARBA"/>
</dbReference>
<dbReference type="Gene3D" id="2.60.40.60">
    <property type="entry name" value="Cadherins"/>
    <property type="match status" value="6"/>
</dbReference>
<evidence type="ECO:0000256" key="16">
    <source>
        <dbReference type="ARBA" id="ARBA00022989"/>
    </source>
</evidence>
<dbReference type="GO" id="GO:0030010">
    <property type="term" value="P:establishment of cell polarity"/>
    <property type="evidence" value="ECO:0007669"/>
    <property type="project" value="UniProtKB-ARBA"/>
</dbReference>
<evidence type="ECO:0000256" key="14">
    <source>
        <dbReference type="ARBA" id="ARBA00022889"/>
    </source>
</evidence>
<feature type="signal peptide" evidence="26">
    <location>
        <begin position="1"/>
        <end position="24"/>
    </location>
</feature>
<dbReference type="Bgee" id="ENSLOCG00000004902">
    <property type="expression patterns" value="Expressed in zone of skin and 12 other cell types or tissues"/>
</dbReference>
<keyword evidence="15" id="KW-0965">Cell junction</keyword>
<keyword evidence="8 22" id="KW-0812">Transmembrane</keyword>
<dbReference type="GO" id="GO:0005794">
    <property type="term" value="C:Golgi apparatus"/>
    <property type="evidence" value="ECO:0007669"/>
    <property type="project" value="UniProtKB-SubCell"/>
</dbReference>
<dbReference type="InterPro" id="IPR015919">
    <property type="entry name" value="Cadherin-like_sf"/>
</dbReference>
<dbReference type="InterPro" id="IPR014868">
    <property type="entry name" value="Cadherin_pro_dom"/>
</dbReference>
<evidence type="ECO:0000256" key="6">
    <source>
        <dbReference type="ARBA" id="ARBA00022475"/>
    </source>
</evidence>
<dbReference type="InterPro" id="IPR039808">
    <property type="entry name" value="Cadherin"/>
</dbReference>
<keyword evidence="14 22" id="KW-0130">Cell adhesion</keyword>
<keyword evidence="18 25" id="KW-0472">Membrane</keyword>
<evidence type="ECO:0000256" key="10">
    <source>
        <dbReference type="ARBA" id="ARBA00022729"/>
    </source>
</evidence>
<dbReference type="GO" id="GO:0008013">
    <property type="term" value="F:beta-catenin binding"/>
    <property type="evidence" value="ECO:0000318"/>
    <property type="project" value="GO_Central"/>
</dbReference>
<evidence type="ECO:0000256" key="19">
    <source>
        <dbReference type="ARBA" id="ARBA00023180"/>
    </source>
</evidence>
<dbReference type="HOGENOM" id="CLU_005284_2_1_1"/>
<evidence type="ECO:0000256" key="5">
    <source>
        <dbReference type="ARBA" id="ARBA00004601"/>
    </source>
</evidence>
<comment type="function">
    <text evidence="23">Cadherins are calcium-dependent cell adhesion proteins.</text>
</comment>
<feature type="domain" description="Cadherin" evidence="27">
    <location>
        <begin position="493"/>
        <end position="600"/>
    </location>
</feature>
<dbReference type="GO" id="GO:0007043">
    <property type="term" value="P:cell-cell junction assembly"/>
    <property type="evidence" value="ECO:0000318"/>
    <property type="project" value="GO_Central"/>
</dbReference>
<name>W5MBZ3_LEPOC</name>
<keyword evidence="16 25" id="KW-1133">Transmembrane helix</keyword>
<dbReference type="EMBL" id="AHAT01010514">
    <property type="status" value="NOT_ANNOTATED_CDS"/>
    <property type="molecule type" value="Genomic_DNA"/>
</dbReference>
<feature type="domain" description="Cadherin" evidence="27">
    <location>
        <begin position="381"/>
        <end position="492"/>
    </location>
</feature>
<feature type="transmembrane region" description="Helical" evidence="25">
    <location>
        <begin position="709"/>
        <end position="733"/>
    </location>
</feature>
<keyword evidence="12" id="KW-0967">Endosome</keyword>
<accession>W5MBZ3</accession>
<dbReference type="PROSITE" id="PS51257">
    <property type="entry name" value="PROKAR_LIPOPROTEIN"/>
    <property type="match status" value="1"/>
</dbReference>
<reference evidence="29" key="1">
    <citation type="submission" date="2011-12" db="EMBL/GenBank/DDBJ databases">
        <title>The Draft Genome of Lepisosteus oculatus.</title>
        <authorList>
            <consortium name="The Broad Institute Genome Assembly &amp; Analysis Group"/>
            <consortium name="Computational R&amp;D Group"/>
            <consortium name="and Sequencing Platform"/>
            <person name="Di Palma F."/>
            <person name="Alfoldi J."/>
            <person name="Johnson J."/>
            <person name="Berlin A."/>
            <person name="Gnerre S."/>
            <person name="Jaffe D."/>
            <person name="MacCallum I."/>
            <person name="Young S."/>
            <person name="Walker B.J."/>
            <person name="Lander E.S."/>
            <person name="Lindblad-Toh K."/>
        </authorList>
    </citation>
    <scope>NUCLEOTIDE SEQUENCE [LARGE SCALE GENOMIC DNA]</scope>
</reference>
<keyword evidence="13 21" id="KW-0106">Calcium</keyword>
<evidence type="ECO:0000256" key="1">
    <source>
        <dbReference type="ARBA" id="ARBA00004177"/>
    </source>
</evidence>
<dbReference type="SMART" id="SM01055">
    <property type="entry name" value="Cadherin_pro"/>
    <property type="match status" value="1"/>
</dbReference>
<dbReference type="GO" id="GO:0005509">
    <property type="term" value="F:calcium ion binding"/>
    <property type="evidence" value="ECO:0007669"/>
    <property type="project" value="UniProtKB-UniRule"/>
</dbReference>
<reference evidence="28" key="2">
    <citation type="submission" date="2025-08" db="UniProtKB">
        <authorList>
            <consortium name="Ensembl"/>
        </authorList>
    </citation>
    <scope>IDENTIFICATION</scope>
</reference>
<feature type="domain" description="Cadherin" evidence="27">
    <location>
        <begin position="269"/>
        <end position="380"/>
    </location>
</feature>
<dbReference type="FunFam" id="2.60.40.60:FF:000095">
    <property type="entry name" value="Cadherin 13"/>
    <property type="match status" value="1"/>
</dbReference>
<dbReference type="GO" id="GO:0042074">
    <property type="term" value="P:cell migration involved in gastrulation"/>
    <property type="evidence" value="ECO:0007669"/>
    <property type="project" value="UniProtKB-ARBA"/>
</dbReference>
<evidence type="ECO:0000256" key="25">
    <source>
        <dbReference type="SAM" id="Phobius"/>
    </source>
</evidence>
<keyword evidence="6" id="KW-1003">Cell membrane</keyword>
<sequence length="885" mass="97450">MGSVRSLQLGVILLLVQVLASGSCDEPVPCQPGFSSDSFVFKVNREHLPRGRILGRVIFDDCSGRKRALYMSDDSRFQVDTDGTIKVKRAVNLHNGHKRFSVHAWDSSGKKLTTRVTVENEIRSHHHHHEDSVTPGQPESSPDVPVLVFPQSSTGERKRQKRDWVIPPIAVSENNRGTFPQTLVKIYNVTEYNCILSVLCVGCIMANMGLFCIQRKVEGTVLVNVGEYANRISYSCLMQNDIDNKMVYSKPMEIIINVIDQNDNSPEFTKDTFLGNATEASPPGTAFMTVTATDKDDPNTDNGIIKYSIISQEPKEPNPNMFMINPVSGVISVASPGLDREQNPEYTLLIGASDMDGAGRLTTATAVITVTDSNDNAPQFTQVSYTVTVPENKVDFEVVKLPVTDMDEPHTPAWNTRYTIVKGNEGGFFNVSTGPGKMEGIVRTAKGLDFEKNSKYTLLITVENEVPFATRLPTATATVVVNVEDVNEAPIFDPPQKTIRRSEDLEVGAVLDVYKATDPDTARKQTVGYRIGSDPAGWLSVAKDTGLIKVRNTMDRESPYVKDGMYKALILAFDDDQVPATGTGTLLIELQDVNDNAPTIEEREITICNEESSPVLLSVTDKDSPENADPFSVVLQGNSKNNWTATMDEKKTSVVLELKTKLEQGDYNVVLRIFDAAKNFQDSTLLAKVCNCKGPDPECMPVRDALVSLPGILGVLGAILGLLLLILLLLMFLRRRTRVKKEPLIPEDDIRDNVFYYDEEGGGEEDQEYDLSQLHRGLDNRPEVFRNDVVPTFTGLPAPQYRPRPANPEEIGNFIEDNLKAADSDPTAPPYDSLLVFDYEGGGSEAGSLSSLNSSSSGGDQDYDCLGEWGPRFKKLADMYGGGED</sequence>
<dbReference type="OMA" id="GAVNNCM"/>
<evidence type="ECO:0000256" key="15">
    <source>
        <dbReference type="ARBA" id="ARBA00022949"/>
    </source>
</evidence>
<evidence type="ECO:0000256" key="9">
    <source>
        <dbReference type="ARBA" id="ARBA00022723"/>
    </source>
</evidence>
<dbReference type="PROSITE" id="PS50268">
    <property type="entry name" value="CADHERIN_2"/>
    <property type="match status" value="3"/>
</dbReference>
<keyword evidence="29" id="KW-1185">Reference proteome</keyword>
<dbReference type="GO" id="GO:0034332">
    <property type="term" value="P:adherens junction organization"/>
    <property type="evidence" value="ECO:0000318"/>
    <property type="project" value="GO_Central"/>
</dbReference>
<dbReference type="Pfam" id="PF08758">
    <property type="entry name" value="Cadherin_pro"/>
    <property type="match status" value="1"/>
</dbReference>
<dbReference type="FunFam" id="2.60.40.60:FF:000191">
    <property type="entry name" value="Cadherin 1"/>
    <property type="match status" value="1"/>
</dbReference>
<dbReference type="GO" id="GO:0001764">
    <property type="term" value="P:neuron migration"/>
    <property type="evidence" value="ECO:0007669"/>
    <property type="project" value="UniProtKB-ARBA"/>
</dbReference>
<dbReference type="Proteomes" id="UP000018468">
    <property type="component" value="Linkage group LG23"/>
</dbReference>
<dbReference type="FunFam" id="2.60.40.60:FF:000031">
    <property type="entry name" value="Cadherin 3"/>
    <property type="match status" value="1"/>
</dbReference>
<feature type="chain" id="PRO_5004865933" description="Cadherin-1" evidence="26">
    <location>
        <begin position="25"/>
        <end position="885"/>
    </location>
</feature>
<dbReference type="InParanoid" id="W5MBZ3"/>
<dbReference type="GO" id="GO:0007498">
    <property type="term" value="P:mesoderm development"/>
    <property type="evidence" value="ECO:0007669"/>
    <property type="project" value="UniProtKB-ARBA"/>
</dbReference>
<dbReference type="SMART" id="SM00112">
    <property type="entry name" value="CA"/>
    <property type="match status" value="3"/>
</dbReference>
<keyword evidence="7" id="KW-0963">Cytoplasm</keyword>
<evidence type="ECO:0000256" key="20">
    <source>
        <dbReference type="ARBA" id="ARBA00023893"/>
    </source>
</evidence>
<dbReference type="PANTHER" id="PTHR24027">
    <property type="entry name" value="CADHERIN-23"/>
    <property type="match status" value="1"/>
</dbReference>
<dbReference type="AlphaFoldDB" id="W5MBZ3"/>
<dbReference type="Ensembl" id="ENSLOCT00000005910.1">
    <property type="protein sequence ID" value="ENSLOCP00000005902.1"/>
    <property type="gene ID" value="ENSLOCG00000004902.1"/>
</dbReference>
<dbReference type="PANTHER" id="PTHR24027:SF319">
    <property type="entry name" value="CADHERIN-1"/>
    <property type="match status" value="1"/>
</dbReference>
<evidence type="ECO:0000256" key="7">
    <source>
        <dbReference type="ARBA" id="ARBA00022490"/>
    </source>
</evidence>
<feature type="compositionally biased region" description="Low complexity" evidence="24">
    <location>
        <begin position="846"/>
        <end position="859"/>
    </location>
</feature>
<comment type="subcellular location">
    <subcellularLocation>
        <location evidence="4">Cell junction</location>
        <location evidence="4">Adherens junction</location>
    </subcellularLocation>
    <subcellularLocation>
        <location evidence="2 22">Cell membrane</location>
        <topology evidence="2 22">Single-pass type I membrane protein</topology>
    </subcellularLocation>
    <subcellularLocation>
        <location evidence="3">Cytoplasm</location>
    </subcellularLocation>
    <subcellularLocation>
        <location evidence="1">Endosome</location>
    </subcellularLocation>
    <subcellularLocation>
        <location evidence="5">Golgi apparatus</location>
        <location evidence="5">trans-Golgi network</location>
    </subcellularLocation>
</comment>
<dbReference type="GO" id="GO:0045296">
    <property type="term" value="F:cadherin binding"/>
    <property type="evidence" value="ECO:0000318"/>
    <property type="project" value="GO_Central"/>
</dbReference>
<dbReference type="GO" id="GO:0016339">
    <property type="term" value="P:calcium-dependent cell-cell adhesion via plasma membrane cell adhesion molecules"/>
    <property type="evidence" value="ECO:0000318"/>
    <property type="project" value="GO_Central"/>
</dbReference>
<dbReference type="GO" id="GO:0016342">
    <property type="term" value="C:catenin complex"/>
    <property type="evidence" value="ECO:0000318"/>
    <property type="project" value="GO_Central"/>
</dbReference>
<dbReference type="GO" id="GO:0005912">
    <property type="term" value="C:adherens junction"/>
    <property type="evidence" value="ECO:0000318"/>
    <property type="project" value="GO_Central"/>
</dbReference>
<dbReference type="Pfam" id="PF00028">
    <property type="entry name" value="Cadherin"/>
    <property type="match status" value="3"/>
</dbReference>
<dbReference type="GO" id="GO:0005768">
    <property type="term" value="C:endosome"/>
    <property type="evidence" value="ECO:0007669"/>
    <property type="project" value="UniProtKB-SubCell"/>
</dbReference>
<dbReference type="FunFam" id="2.60.40.60:FF:000022">
    <property type="entry name" value="Cadherin 2"/>
    <property type="match status" value="1"/>
</dbReference>
<feature type="region of interest" description="Disordered" evidence="24">
    <location>
        <begin position="124"/>
        <end position="161"/>
    </location>
</feature>
<evidence type="ECO:0000256" key="23">
    <source>
        <dbReference type="RuleBase" id="RU004357"/>
    </source>
</evidence>
<evidence type="ECO:0000256" key="11">
    <source>
        <dbReference type="ARBA" id="ARBA00022737"/>
    </source>
</evidence>
<evidence type="ECO:0000256" key="12">
    <source>
        <dbReference type="ARBA" id="ARBA00022753"/>
    </source>
</evidence>
<evidence type="ECO:0000256" key="13">
    <source>
        <dbReference type="ARBA" id="ARBA00022837"/>
    </source>
</evidence>
<dbReference type="PROSITE" id="PS00232">
    <property type="entry name" value="CADHERIN_1"/>
    <property type="match status" value="2"/>
</dbReference>
<dbReference type="FunFam" id="4.10.900.10:FF:000001">
    <property type="entry name" value="Cadherin 2"/>
    <property type="match status" value="1"/>
</dbReference>
<dbReference type="GO" id="GO:0016477">
    <property type="term" value="P:cell migration"/>
    <property type="evidence" value="ECO:0000318"/>
    <property type="project" value="GO_Central"/>
</dbReference>
<dbReference type="PRINTS" id="PR00205">
    <property type="entry name" value="CADHERIN"/>
</dbReference>